<dbReference type="InterPro" id="IPR058922">
    <property type="entry name" value="WHD_DRP"/>
</dbReference>
<reference evidence="11 12" key="1">
    <citation type="submission" date="2024-01" db="EMBL/GenBank/DDBJ databases">
        <title>The complete chloroplast genome sequence of Lithospermum erythrorhizon: insights into the phylogenetic relationship among Boraginaceae species and the maternal lineages of purple gromwells.</title>
        <authorList>
            <person name="Okada T."/>
            <person name="Watanabe K."/>
        </authorList>
    </citation>
    <scope>NUCLEOTIDE SEQUENCE [LARGE SCALE GENOMIC DNA]</scope>
</reference>
<evidence type="ECO:0000256" key="1">
    <source>
        <dbReference type="ARBA" id="ARBA00008894"/>
    </source>
</evidence>
<evidence type="ECO:0000259" key="9">
    <source>
        <dbReference type="Pfam" id="PF23559"/>
    </source>
</evidence>
<comment type="similarity">
    <text evidence="1">Belongs to the disease resistance NB-LRR family.</text>
</comment>
<dbReference type="InterPro" id="IPR055414">
    <property type="entry name" value="LRR_R13L4/SHOC2-like"/>
</dbReference>
<organism evidence="11 12">
    <name type="scientific">Lithospermum erythrorhizon</name>
    <name type="common">Purple gromwell</name>
    <name type="synonym">Lithospermum officinale var. erythrorhizon</name>
    <dbReference type="NCBI Taxonomy" id="34254"/>
    <lineage>
        <taxon>Eukaryota</taxon>
        <taxon>Viridiplantae</taxon>
        <taxon>Streptophyta</taxon>
        <taxon>Embryophyta</taxon>
        <taxon>Tracheophyta</taxon>
        <taxon>Spermatophyta</taxon>
        <taxon>Magnoliopsida</taxon>
        <taxon>eudicotyledons</taxon>
        <taxon>Gunneridae</taxon>
        <taxon>Pentapetalae</taxon>
        <taxon>asterids</taxon>
        <taxon>lamiids</taxon>
        <taxon>Boraginales</taxon>
        <taxon>Boraginaceae</taxon>
        <taxon>Boraginoideae</taxon>
        <taxon>Lithospermeae</taxon>
        <taxon>Lithospermum</taxon>
    </lineage>
</organism>
<keyword evidence="5" id="KW-0611">Plant defense</keyword>
<feature type="domain" description="Disease resistance N-terminal" evidence="8">
    <location>
        <begin position="7"/>
        <end position="94"/>
    </location>
</feature>
<dbReference type="SUPFAM" id="SSF52058">
    <property type="entry name" value="L domain-like"/>
    <property type="match status" value="1"/>
</dbReference>
<evidence type="ECO:0000313" key="12">
    <source>
        <dbReference type="Proteomes" id="UP001454036"/>
    </source>
</evidence>
<evidence type="ECO:0000256" key="5">
    <source>
        <dbReference type="ARBA" id="ARBA00022821"/>
    </source>
</evidence>
<keyword evidence="2" id="KW-0433">Leucine-rich repeat</keyword>
<dbReference type="Pfam" id="PF23598">
    <property type="entry name" value="LRR_14"/>
    <property type="match status" value="1"/>
</dbReference>
<dbReference type="Gene3D" id="1.10.8.430">
    <property type="entry name" value="Helical domain of apoptotic protease-activating factors"/>
    <property type="match status" value="1"/>
</dbReference>
<dbReference type="PRINTS" id="PR00364">
    <property type="entry name" value="DISEASERSIST"/>
</dbReference>
<evidence type="ECO:0000313" key="11">
    <source>
        <dbReference type="EMBL" id="GAA0173475.1"/>
    </source>
</evidence>
<evidence type="ECO:0000256" key="6">
    <source>
        <dbReference type="ARBA" id="ARBA00022840"/>
    </source>
</evidence>
<protein>
    <submittedName>
        <fullName evidence="11">Antimicrobial response protein</fullName>
    </submittedName>
</protein>
<dbReference type="InterPro" id="IPR027417">
    <property type="entry name" value="P-loop_NTPase"/>
</dbReference>
<keyword evidence="12" id="KW-1185">Reference proteome</keyword>
<feature type="domain" description="Disease resistance protein winged helix" evidence="9">
    <location>
        <begin position="433"/>
        <end position="504"/>
    </location>
</feature>
<dbReference type="Proteomes" id="UP001454036">
    <property type="component" value="Unassembled WGS sequence"/>
</dbReference>
<dbReference type="InterPro" id="IPR042197">
    <property type="entry name" value="Apaf_helical"/>
</dbReference>
<dbReference type="Pfam" id="PF23559">
    <property type="entry name" value="WHD_DRP"/>
    <property type="match status" value="1"/>
</dbReference>
<name>A0AAV3RCA1_LITER</name>
<proteinExistence type="inferred from homology"/>
<dbReference type="Gene3D" id="1.20.5.4130">
    <property type="match status" value="1"/>
</dbReference>
<dbReference type="GO" id="GO:0051607">
    <property type="term" value="P:defense response to virus"/>
    <property type="evidence" value="ECO:0007669"/>
    <property type="project" value="UniProtKB-ARBA"/>
</dbReference>
<feature type="domain" description="NB-ARC" evidence="7">
    <location>
        <begin position="174"/>
        <end position="346"/>
    </location>
</feature>
<dbReference type="FunFam" id="1.10.10.10:FF:000322">
    <property type="entry name" value="Probable disease resistance protein At1g63360"/>
    <property type="match status" value="1"/>
</dbReference>
<dbReference type="SUPFAM" id="SSF52540">
    <property type="entry name" value="P-loop containing nucleoside triphosphate hydrolases"/>
    <property type="match status" value="1"/>
</dbReference>
<dbReference type="Gene3D" id="3.40.50.300">
    <property type="entry name" value="P-loop containing nucleotide triphosphate hydrolases"/>
    <property type="match status" value="1"/>
</dbReference>
<dbReference type="FunFam" id="3.40.50.300:FF:001091">
    <property type="entry name" value="Probable disease resistance protein At1g61300"/>
    <property type="match status" value="1"/>
</dbReference>
<dbReference type="GO" id="GO:0043531">
    <property type="term" value="F:ADP binding"/>
    <property type="evidence" value="ECO:0007669"/>
    <property type="project" value="InterPro"/>
</dbReference>
<dbReference type="PANTHER" id="PTHR36766">
    <property type="entry name" value="PLANT BROAD-SPECTRUM MILDEW RESISTANCE PROTEIN RPW8"/>
    <property type="match status" value="1"/>
</dbReference>
<feature type="domain" description="Disease resistance R13L4/SHOC-2-like LRR" evidence="10">
    <location>
        <begin position="610"/>
        <end position="802"/>
    </location>
</feature>
<dbReference type="Gene3D" id="1.10.10.10">
    <property type="entry name" value="Winged helix-like DNA-binding domain superfamily/Winged helix DNA-binding domain"/>
    <property type="match status" value="1"/>
</dbReference>
<keyword evidence="6" id="KW-0067">ATP-binding</keyword>
<dbReference type="Gene3D" id="3.80.10.10">
    <property type="entry name" value="Ribonuclease Inhibitor"/>
    <property type="match status" value="1"/>
</dbReference>
<evidence type="ECO:0000256" key="2">
    <source>
        <dbReference type="ARBA" id="ARBA00022614"/>
    </source>
</evidence>
<dbReference type="InterPro" id="IPR041118">
    <property type="entry name" value="Rx_N"/>
</dbReference>
<accession>A0AAV3RCA1</accession>
<evidence type="ECO:0000259" key="8">
    <source>
        <dbReference type="Pfam" id="PF18052"/>
    </source>
</evidence>
<evidence type="ECO:0000256" key="3">
    <source>
        <dbReference type="ARBA" id="ARBA00022737"/>
    </source>
</evidence>
<evidence type="ECO:0000256" key="4">
    <source>
        <dbReference type="ARBA" id="ARBA00022741"/>
    </source>
</evidence>
<dbReference type="InterPro" id="IPR036388">
    <property type="entry name" value="WH-like_DNA-bd_sf"/>
</dbReference>
<dbReference type="Pfam" id="PF18052">
    <property type="entry name" value="Rx_N"/>
    <property type="match status" value="1"/>
</dbReference>
<dbReference type="AlphaFoldDB" id="A0AAV3RCA1"/>
<dbReference type="GO" id="GO:0005524">
    <property type="term" value="F:ATP binding"/>
    <property type="evidence" value="ECO:0007669"/>
    <property type="project" value="UniProtKB-KW"/>
</dbReference>
<comment type="caution">
    <text evidence="11">The sequence shown here is derived from an EMBL/GenBank/DDBJ whole genome shotgun (WGS) entry which is preliminary data.</text>
</comment>
<dbReference type="EMBL" id="BAABME010008618">
    <property type="protein sequence ID" value="GAA0173475.1"/>
    <property type="molecule type" value="Genomic_DNA"/>
</dbReference>
<sequence>MNLDSLVSKVGYQLTAVVRKQVTDHLTLVTGVEKEIQNISTNLRKIQQVVHDAETRQTKDSNIKEWLEKLEDFSYEIEDVVDEWNTEIRRYQVEADEFVEKVWCCFLSYVLCFNLVKTRHDIGVKIKKLNEKLELIVKEKDKYNFLPSVKVDSKEWKPMESTSFSDNISTSAQDEAKKKLIHKLCTITKNPIPIIKIVGAGGIGKTTLSQLAFNDKKVEVQFDKKIWICVGESFDGLKIANGILKSLNKDSKDEFKDESHVEIALKKIHKTILKKKVLLVLDDVWMVNEVDWEKLKRCTSDVAFGSKIVVTTRSDDVAKTLGATDEVSVKLLTNDDCWRVIKNIALWGTSEDICKKFEPVGKQIAEKCKGLPLAAKALGSLLRFRGTKKEWEEVQKSKLWQLAGVVDDIFPLLQLSYTDLPSAMKRCFVFCAILPKDDEIDVDDLIRMWIAQGYIITENRGDKMEQIGIRYFRGLVSRGFFQEVSKESNGILTCKMHDIVHDFAQYLGKEECVTLGEAKEADSCKDVRHLAITCKDIGVGALISFLLSVYQTGKTRSIFIRSMGINERMLRLLCHLKHLRILRIHDKGLKKLPKEVGNLSHLRLLDVKRTELEELPDKICDLHNLQVLYCCVYIRKLPLNIWRLMNLRTLHVGSSIMEIPQSIERLTNLQHLPVYGVGKNSNKLSYLRNLNQLRGHMLIRFREEMSRQTDVEEAKMAEFEKKKIDSLVLSLFGSNASKEVIEALKPHPNLSELVLSGLSISDFFGLDETADKNCTCYPNLKTLEFSCWGDLVKWDDIDVLKEIHLSAIIMPCLEKLQVNYADRLEVLPYNLLSKATKLHSIEFNEIKYGPITSLSSNKPPFVRLPKRTTSASPFTNNCGDELFFRCHPVVELQTKLKGRGKNIKYI</sequence>
<evidence type="ECO:0000259" key="10">
    <source>
        <dbReference type="Pfam" id="PF23598"/>
    </source>
</evidence>
<keyword evidence="4" id="KW-0547">Nucleotide-binding</keyword>
<keyword evidence="3" id="KW-0677">Repeat</keyword>
<dbReference type="InterPro" id="IPR002182">
    <property type="entry name" value="NB-ARC"/>
</dbReference>
<dbReference type="PANTHER" id="PTHR36766:SF45">
    <property type="entry name" value="NB-ARC DOMAIN-CONTAINING PROTEIN"/>
    <property type="match status" value="1"/>
</dbReference>
<dbReference type="InterPro" id="IPR032675">
    <property type="entry name" value="LRR_dom_sf"/>
</dbReference>
<evidence type="ECO:0000259" key="7">
    <source>
        <dbReference type="Pfam" id="PF00931"/>
    </source>
</evidence>
<dbReference type="Pfam" id="PF00931">
    <property type="entry name" value="NB-ARC"/>
    <property type="match status" value="1"/>
</dbReference>
<gene>
    <name evidence="11" type="ORF">LIER_27082</name>
</gene>